<proteinExistence type="predicted"/>
<feature type="region of interest" description="Disordered" evidence="3">
    <location>
        <begin position="2167"/>
        <end position="2198"/>
    </location>
</feature>
<evidence type="ECO:0000313" key="6">
    <source>
        <dbReference type="Proteomes" id="UP000092460"/>
    </source>
</evidence>
<feature type="compositionally biased region" description="Polar residues" evidence="3">
    <location>
        <begin position="847"/>
        <end position="858"/>
    </location>
</feature>
<sequence length="3545" mass="395430">MFTKKSHADVKKSTAKLQDYKKDSASRLRHLRTILDNVDHEEAKSLFETNYSHVYFILYDTFIQAEANLKQKVHKAHREELDGSLWLLEKILCLLPELLARRWQCHSLSRIMGKLLHLGNSPKLRKEGVRYFLLWYQALGENAPPYVHNMYGDLIPGLIVPQKGITGPDVEFNAGDFLNHPNMKVEGGMTSVFHDTYSHPVQNAELIALLPPSSNEKSTPPDPRDGLEILLNSMVQTIACLKWRDNHSQKDHKAFAFLLQRFKEIFLPVFCPNFDFTMSVYEPRVELPTMRSIHKKEEVMASCTVVLINWLSRFTHERLLQHRLDNVHIAEAADHIRLHAYQQGLIVRDVLYATRENVNFIHEVYRQGFLLNFTTRAQIDAIRTVIAVYRDWMTGNTPPPFLLEPENNLATTNQQQQQQQQQQNYSHSNAGGTPRSTLRLRTASYAGAMSRENLLVRAGLQNILQTFVTNAANVFLVNTSNLNIYFPTKSRDYRSTPLHEQTEVCKKVLNVYRTMVMNTPMEPKTWEQLLLVLLQVTSVVLHQHPPTASKNSSLGGILGQAIFQTLIVTWIRAHTNVPVNVQLWDKFLAVLTSLTYRDELIIEWDKTIQTLTRVFSRYVYSLNLQDLPLDRLAESKGKRRRMGVWQQTSSSNGIIGKEREAKEHIQVERNFSGSRSEEISQSTGGIVEGTVSVNSNNHKTALSRSGAYQRYSSATAGYPTTPILSLNRSYSEGSLASVARTSRMRRKHQKHKSQNSSNNAPILPSSVEHSLNAILAQSLSGKEEFEHVDLNMTAQSADIRKAMSLDSLTTLKRTSKRRRIRRATNAEDEHDIDDVDGVTESADEGSRSPSPTASSGIEGSSMKDAHIQIDVLAVDSGGSLGESEGNSGSFNTERRSIILGGTATGWLPDSTAIMWKRMLGSLGDINRIPKPELHAQVFKHLLDMTLNLIRIRNNQGVSTDNQSTPPPPNLIPPIGLVAPWCYGALTLDKSFKRGKLWAIQLLCTLAINGAATNMQQLPVFYFALHRVLTGEEREMIYAALQHLEGPRFLSLLLPGHTLLLLDIVHASAILLTSLEANRATPRAEVAALLGTLLSYPSTLLPRPLLQPSPQVFELMECADLQDHILNIVLRCARREPSARARCIALAQLAQWILLKLSQPTCDDNNSGFQQAIPIPKGIQLKDETCHNRCFNPRIKEALQVLLQALQFKHRTIAMVAIDSLKLCSQRGQQLAAIERLPHLIIMAICRALEIQNVTNPKDADKVVLTALILCLGEYCMALPMTIMLESLNENGETLILMVLRVLLQIGAGGPRHERVKLTADDDFDMNIASDDLQEDGKLPEANYQTSETIQACISAIRLCAKAVVMHLVTHLGHFPMGIGAARLSSLVEEQDDVNTLNGSPVNNLNNCNSVELRRDSVELHSVLHAQNVQLFMLNPGLVASFIELPTLKLPGGGVTAGLVTAEKQVRVLLRDLNGKACWDASILYSEPKKEFCKSDDLPPSALDPAAFSPAHLQRLQLVQPMDSLMTSMQSVEMLAPRHTLRHRPAGELPLAKDMAPDLDQLDDVSSNEFNLVQFHKAHREELDGSLWLLEKILCLLPELLARRWQCHSLSRIMGKLLHLGNSPKLRKEGVRYFLLWYQALGENAPPYVHNMYGDLIPGLIVPQKGITGPDVEFNAGDFLNHPNMKVEGGMTSVFHDTYSHPVQNAELIALLPPSSNEKSTPPDPRDGLEILLNSMVQTIACLKWRDNHSQKDHKAFAFLLQRFKEIFLPVFCPNFDFTMSVYEPRVELPTMRSIHKKEEVMASCTVVLINWLSRFTHERLLQHRLDNVHIAEAADHIRLHAYQQGLIVRDVLYATRENVNFIHEVYRQGFLLNFTTRAQIDAIRTVIAVYRDWMTGNTPPPFLLEPENNLATTNQQQQQQQQQNYSHSNAGGTPRSTLRLRTASYAGAMSRENLLVRAGLQNILQTFVTNAANVFLVNTSNLNIYFPTKSRDYRSTPLHEQTEVCKKVLNVYRTMVMNTPMEPKTWEQLLLVLLQVTSVVLHQHPPTASKNSSLGGILGQAIFQTLIVTWIRAHTNVPVNVQLWDKFLAVLTSLTYRDELIIEWDKTIQTLTRVFSRYVYSLNLQDLPLDRLAESKGKRRRMGVWQQTSSSNGIIGKEREAKEHIQVERNFSGSRSEEISQSTGGIVEGTASVNSNNHKTALSRSGAYQRYSSATAGYPTTPILSLNRSYSEGSLASVARTSRMRRKHQKHKSQNSSNNAPILPSSVEHSLNAILAQSLSGKEEFEHVDLNMTAQSADIRKAMSLDSLTTLKRASKRRRIRRATNAEDEHDIDDVDGVTESADEGSRSPSPTASSGIEGSSMKDAHIQIDVLAVDSGGSLGESEGNSGSFNTERRSIILGGTATGWLPDSTAIMWKRMLGSLGDINRIPKPELHAQVFKHLLDMTLNLIRIRNNQGVSTDNQSTPPPPNLIPPIGLVAPWCYGALTLDKSFKRGKLWAIQLLCTLAINGAATNMQQLPVFYFALHRVLTGEEREMIYAALKHLEGPRFLSLLLPGHTLLLLDIVHASAILLTSLEANRATPRAEVAALLGTLLSYPSTLLPRPLLQPSPQVFELMECADLQDHILNIVLRCARREPSARARCIALAQLAQWILLKLSQPTCDDNNSGFQQAIPIPKGIQLKDETCHNRCFNPRIKEALQVLLQALQFKHRTIAMVAIDSLKLCSQRGQQLAAIERLPHLIIMAICRALEIQNVTNPKDADKVVLTALILCLGEYCMALPMTIMLESLNENGETLILMVLRVLLQIGAGGPRHERVKLTADDDFDMNIASDDLQEDGKLPEANYQTSETIQACISAIRLCAKAVVMHLVTHLGHFPMGIGAARLSSLVEEQDDVNTVNGSPVNNLNNCNSVELRRDSVELHSVLHAQNVQLFMLNPGLVASFIELPTLKLPGGGVTAGLVTAEKQVRVLLRDLNGKACWDASILYSEPKKEFCKSDDLPPSALDPAAFSPAHLQRLQLVQPMDSLMTSMQSVEMLAPRHTLRHRPAGELPLAKDMAPDLDQLDDLLAYIGHTSPECLPYPVTLLNAPGPSPLGSNAEARAISVILNQRATELEFVANLNHLALQQAPANSNTSSLGVPHDARSLHSVQEPISHNSFESYHNSSFNGRNEIPFQYCRLLFSHLGLAGWERRSRTHLLHRTEKLLRELRNVDLQKCRETHKMAVIYVASGQEDKNSILRNASGSMMYEMFVSALGWEIDLETHNGFLGGLPRQGCGATAPYFATPFLEVIYHVATRMPSDSSEAILLKTRHLGNDEVHIVWSEHNRDYRRDILPTEFCDVLIVVYPLKNGLFRVTVNRKAEVPWFGPLANESVVSGACLAELIRATAINASRAKRAALPLYQQYYEERNRSLDSVSSRYKESTTFEDFANRIYNPMPVSAYATLRDSGNNAPLAAALIDSHQRSSVKGWIQATIDSANVKEISHGLAPSASASTTAAMEAAHAMSSSPRGGRKLGSTFKAGTKRNPLHSTTHHTTPPESPTLPLRKFK</sequence>
<feature type="compositionally biased region" description="Polar residues" evidence="3">
    <location>
        <begin position="2169"/>
        <end position="2184"/>
    </location>
</feature>
<feature type="compositionally biased region" description="Polar residues" evidence="3">
    <location>
        <begin position="424"/>
        <end position="436"/>
    </location>
</feature>
<dbReference type="GO" id="GO:0005737">
    <property type="term" value="C:cytoplasm"/>
    <property type="evidence" value="ECO:0007669"/>
    <property type="project" value="TreeGrafter"/>
</dbReference>
<feature type="compositionally biased region" description="Low complexity" evidence="3">
    <location>
        <begin position="3494"/>
        <end position="3505"/>
    </location>
</feature>
<dbReference type="EnsemblMetazoa" id="GPPI032839-RA">
    <property type="protein sequence ID" value="GPPI032839-PA"/>
    <property type="gene ID" value="GPPI032839"/>
</dbReference>
<reference evidence="6" key="1">
    <citation type="submission" date="2015-01" db="EMBL/GenBank/DDBJ databases">
        <authorList>
            <person name="Aksoy S."/>
            <person name="Warren W."/>
            <person name="Wilson R.K."/>
        </authorList>
    </citation>
    <scope>NUCLEOTIDE SEQUENCE [LARGE SCALE GENOMIC DNA]</scope>
    <source>
        <strain evidence="6">IAEA</strain>
    </source>
</reference>
<dbReference type="InterPro" id="IPR046859">
    <property type="entry name" value="RGPA/RALGAPB_N"/>
</dbReference>
<feature type="compositionally biased region" description="Low complexity" evidence="3">
    <location>
        <begin position="411"/>
        <end position="423"/>
    </location>
</feature>
<feature type="compositionally biased region" description="Acidic residues" evidence="3">
    <location>
        <begin position="826"/>
        <end position="843"/>
    </location>
</feature>
<evidence type="ECO:0000259" key="4">
    <source>
        <dbReference type="PROSITE" id="PS50085"/>
    </source>
</evidence>
<feature type="domain" description="Rap-GAP" evidence="4">
    <location>
        <begin position="3205"/>
        <end position="3412"/>
    </location>
</feature>
<dbReference type="Pfam" id="PF02145">
    <property type="entry name" value="Rap_GAP"/>
    <property type="match status" value="1"/>
</dbReference>
<dbReference type="PANTHER" id="PTHR10063:SF11">
    <property type="entry name" value="RHO GTPASE-ACTIVATING PROTEIN CG5521-RELATED"/>
    <property type="match status" value="1"/>
</dbReference>
<dbReference type="PANTHER" id="PTHR10063">
    <property type="entry name" value="TUBERIN"/>
    <property type="match status" value="1"/>
</dbReference>
<protein>
    <recommendedName>
        <fullName evidence="4">Rap-GAP domain-containing protein</fullName>
    </recommendedName>
</protein>
<feature type="compositionally biased region" description="Basic residues" evidence="3">
    <location>
        <begin position="742"/>
        <end position="753"/>
    </location>
</feature>
<feature type="region of interest" description="Disordered" evidence="3">
    <location>
        <begin position="3494"/>
        <end position="3545"/>
    </location>
</feature>
<dbReference type="STRING" id="67801.A0A1B0BK91"/>
<dbReference type="SUPFAM" id="SSF48371">
    <property type="entry name" value="ARM repeat"/>
    <property type="match status" value="2"/>
</dbReference>
<evidence type="ECO:0000256" key="2">
    <source>
        <dbReference type="ARBA" id="ARBA00022553"/>
    </source>
</evidence>
<feature type="compositionally biased region" description="Basic residues" evidence="3">
    <location>
        <begin position="2242"/>
        <end position="2253"/>
    </location>
</feature>
<dbReference type="SUPFAM" id="SSF111347">
    <property type="entry name" value="Rap/Ran-GAP"/>
    <property type="match status" value="1"/>
</dbReference>
<feature type="compositionally biased region" description="Polar residues" evidence="3">
    <location>
        <begin position="2347"/>
        <end position="2358"/>
    </location>
</feature>
<dbReference type="GO" id="GO:0005096">
    <property type="term" value="F:GTPase activator activity"/>
    <property type="evidence" value="ECO:0007669"/>
    <property type="project" value="UniProtKB-KW"/>
</dbReference>
<dbReference type="InterPro" id="IPR000331">
    <property type="entry name" value="Rap/Ran_GAP_dom"/>
</dbReference>
<evidence type="ECO:0000256" key="1">
    <source>
        <dbReference type="ARBA" id="ARBA00022468"/>
    </source>
</evidence>
<dbReference type="InterPro" id="IPR016024">
    <property type="entry name" value="ARM-type_fold"/>
</dbReference>
<dbReference type="PROSITE" id="PS50085">
    <property type="entry name" value="RAPGAP"/>
    <property type="match status" value="1"/>
</dbReference>
<dbReference type="EMBL" id="JXJN01015848">
    <property type="status" value="NOT_ANNOTATED_CDS"/>
    <property type="molecule type" value="Genomic_DNA"/>
</dbReference>
<evidence type="ECO:0000313" key="5">
    <source>
        <dbReference type="EnsemblMetazoa" id="GPPI032839-PA"/>
    </source>
</evidence>
<dbReference type="GO" id="GO:0005634">
    <property type="term" value="C:nucleus"/>
    <property type="evidence" value="ECO:0007669"/>
    <property type="project" value="InterPro"/>
</dbReference>
<dbReference type="Gene3D" id="3.40.50.11210">
    <property type="entry name" value="Rap/Ran-GAP"/>
    <property type="match status" value="1"/>
</dbReference>
<dbReference type="GO" id="GO:0051056">
    <property type="term" value="P:regulation of small GTPase mediated signal transduction"/>
    <property type="evidence" value="ECO:0007669"/>
    <property type="project" value="InterPro"/>
</dbReference>
<organism evidence="5 6">
    <name type="scientific">Glossina palpalis gambiensis</name>
    <dbReference type="NCBI Taxonomy" id="67801"/>
    <lineage>
        <taxon>Eukaryota</taxon>
        <taxon>Metazoa</taxon>
        <taxon>Ecdysozoa</taxon>
        <taxon>Arthropoda</taxon>
        <taxon>Hexapoda</taxon>
        <taxon>Insecta</taxon>
        <taxon>Pterygota</taxon>
        <taxon>Neoptera</taxon>
        <taxon>Endopterygota</taxon>
        <taxon>Diptera</taxon>
        <taxon>Brachycera</taxon>
        <taxon>Muscomorpha</taxon>
        <taxon>Hippoboscoidea</taxon>
        <taxon>Glossinidae</taxon>
        <taxon>Glossina</taxon>
    </lineage>
</organism>
<dbReference type="InterPro" id="IPR027107">
    <property type="entry name" value="Tuberin/Ral-act_asu"/>
</dbReference>
<feature type="compositionally biased region" description="Acidic residues" evidence="3">
    <location>
        <begin position="2326"/>
        <end position="2343"/>
    </location>
</feature>
<accession>A0A1B0BK91</accession>
<feature type="region of interest" description="Disordered" evidence="3">
    <location>
        <begin position="2236"/>
        <end position="2264"/>
    </location>
</feature>
<feature type="region of interest" description="Disordered" evidence="3">
    <location>
        <begin position="736"/>
        <end position="764"/>
    </location>
</feature>
<feature type="compositionally biased region" description="Low complexity" evidence="3">
    <location>
        <begin position="3524"/>
        <end position="3545"/>
    </location>
</feature>
<dbReference type="Pfam" id="PF20412">
    <property type="entry name" value="RALGAPB_N"/>
    <property type="match status" value="2"/>
</dbReference>
<name>A0A1B0BK91_9MUSC</name>
<feature type="region of interest" description="Disordered" evidence="3">
    <location>
        <begin position="2140"/>
        <end position="2159"/>
    </location>
</feature>
<feature type="region of interest" description="Disordered" evidence="3">
    <location>
        <begin position="815"/>
        <end position="861"/>
    </location>
</feature>
<dbReference type="VEuPathDB" id="VectorBase:GPPI032839"/>
<dbReference type="Proteomes" id="UP000092460">
    <property type="component" value="Unassembled WGS sequence"/>
</dbReference>
<keyword evidence="2" id="KW-0597">Phosphoprotein</keyword>
<keyword evidence="6" id="KW-1185">Reference proteome</keyword>
<dbReference type="FunFam" id="3.40.50.11210:FF:000001">
    <property type="entry name" value="Ral GTPase-activating protein subunit alpha-1 isoform 1"/>
    <property type="match status" value="1"/>
</dbReference>
<feature type="region of interest" description="Disordered" evidence="3">
    <location>
        <begin position="2319"/>
        <end position="2361"/>
    </location>
</feature>
<evidence type="ECO:0000256" key="3">
    <source>
        <dbReference type="SAM" id="MobiDB-lite"/>
    </source>
</evidence>
<feature type="compositionally biased region" description="Polar residues" evidence="3">
    <location>
        <begin position="1924"/>
        <end position="1936"/>
    </location>
</feature>
<reference evidence="5" key="2">
    <citation type="submission" date="2020-05" db="UniProtKB">
        <authorList>
            <consortium name="EnsemblMetazoa"/>
        </authorList>
    </citation>
    <scope>IDENTIFICATION</scope>
    <source>
        <strain evidence="5">IAEA</strain>
    </source>
</reference>
<keyword evidence="1" id="KW-0343">GTPase activation</keyword>
<feature type="region of interest" description="Disordered" evidence="3">
    <location>
        <begin position="411"/>
        <end position="436"/>
    </location>
</feature>
<feature type="compositionally biased region" description="Low complexity" evidence="3">
    <location>
        <begin position="1912"/>
        <end position="1923"/>
    </location>
</feature>
<dbReference type="InterPro" id="IPR035974">
    <property type="entry name" value="Rap/Ran-GAP_sf"/>
</dbReference>
<feature type="region of interest" description="Disordered" evidence="3">
    <location>
        <begin position="1912"/>
        <end position="1936"/>
    </location>
</feature>